<dbReference type="EMBL" id="CP012333">
    <property type="protein sequence ID" value="AKV00484.1"/>
    <property type="molecule type" value="Genomic_DNA"/>
</dbReference>
<feature type="domain" description="Peptidase C39-like" evidence="1">
    <location>
        <begin position="54"/>
        <end position="170"/>
    </location>
</feature>
<dbReference type="KEGG" id="llu:AKJ09_07147"/>
<evidence type="ECO:0000259" key="1">
    <source>
        <dbReference type="Pfam" id="PF13529"/>
    </source>
</evidence>
<sequence>MAFIGVLGAAATGCATETEEEPVDDDSAAVLQSTPIADVDMKKIARPAGMPIPYQQPDSTGWFDEKGKCGPTAVANTLRLYWIDVTPEQADKDGAHWIIGTMGRQIAKYMQNYHPELGCTLEHPQDGATWLRKQLDTGHPVMVWFNTDGFTSHWVVAVGHRGTGDKEVAVVQSWGAYYEINFKKFVEAWRNVYGIRHPSVVCKDTTQLLKQ</sequence>
<evidence type="ECO:0000313" key="2">
    <source>
        <dbReference type="EMBL" id="AKV00484.1"/>
    </source>
</evidence>
<proteinExistence type="predicted"/>
<gene>
    <name evidence="2" type="ORF">AKJ09_07147</name>
</gene>
<dbReference type="InterPro" id="IPR039564">
    <property type="entry name" value="Peptidase_C39-like"/>
</dbReference>
<name>A0A0K1Q425_9BACT</name>
<reference evidence="2 3" key="1">
    <citation type="submission" date="2015-08" db="EMBL/GenBank/DDBJ databases">
        <authorList>
            <person name="Babu N.S."/>
            <person name="Beckwith C.J."/>
            <person name="Beseler K.G."/>
            <person name="Brison A."/>
            <person name="Carone J.V."/>
            <person name="Caskin T.P."/>
            <person name="Diamond M."/>
            <person name="Durham M.E."/>
            <person name="Foxe J.M."/>
            <person name="Go M."/>
            <person name="Henderson B.A."/>
            <person name="Jones I.B."/>
            <person name="McGettigan J.A."/>
            <person name="Micheletti S.J."/>
            <person name="Nasrallah M.E."/>
            <person name="Ortiz D."/>
            <person name="Piller C.R."/>
            <person name="Privatt S.R."/>
            <person name="Schneider S.L."/>
            <person name="Sharp S."/>
            <person name="Smith T.C."/>
            <person name="Stanton J.D."/>
            <person name="Ullery H.E."/>
            <person name="Wilson R.J."/>
            <person name="Serrano M.G."/>
            <person name="Buck G."/>
            <person name="Lee V."/>
            <person name="Wang Y."/>
            <person name="Carvalho R."/>
            <person name="Voegtly L."/>
            <person name="Shi R."/>
            <person name="Duckworth R."/>
            <person name="Johnson A."/>
            <person name="Loviza R."/>
            <person name="Walstead R."/>
            <person name="Shah Z."/>
            <person name="Kiflezghi M."/>
            <person name="Wade K."/>
            <person name="Ball S.L."/>
            <person name="Bradley K.W."/>
            <person name="Asai D.J."/>
            <person name="Bowman C.A."/>
            <person name="Russell D.A."/>
            <person name="Pope W.H."/>
            <person name="Jacobs-Sera D."/>
            <person name="Hendrix R.W."/>
            <person name="Hatfull G.F."/>
        </authorList>
    </citation>
    <scope>NUCLEOTIDE SEQUENCE [LARGE SCALE GENOMIC DNA]</scope>
    <source>
        <strain evidence="2 3">DSM 27648</strain>
    </source>
</reference>
<protein>
    <recommendedName>
        <fullName evidence="1">Peptidase C39-like domain-containing protein</fullName>
    </recommendedName>
</protein>
<dbReference type="RefSeq" id="WP_169928052.1">
    <property type="nucleotide sequence ID" value="NZ_CP012333.1"/>
</dbReference>
<organism evidence="2 3">
    <name type="scientific">Labilithrix luteola</name>
    <dbReference type="NCBI Taxonomy" id="1391654"/>
    <lineage>
        <taxon>Bacteria</taxon>
        <taxon>Pseudomonadati</taxon>
        <taxon>Myxococcota</taxon>
        <taxon>Polyangia</taxon>
        <taxon>Polyangiales</taxon>
        <taxon>Labilitrichaceae</taxon>
        <taxon>Labilithrix</taxon>
    </lineage>
</organism>
<accession>A0A0K1Q425</accession>
<dbReference type="AlphaFoldDB" id="A0A0K1Q425"/>
<keyword evidence="3" id="KW-1185">Reference proteome</keyword>
<dbReference type="Proteomes" id="UP000064967">
    <property type="component" value="Chromosome"/>
</dbReference>
<dbReference type="Gene3D" id="3.90.70.10">
    <property type="entry name" value="Cysteine proteinases"/>
    <property type="match status" value="1"/>
</dbReference>
<evidence type="ECO:0000313" key="3">
    <source>
        <dbReference type="Proteomes" id="UP000064967"/>
    </source>
</evidence>
<dbReference type="Pfam" id="PF13529">
    <property type="entry name" value="Peptidase_C39_2"/>
    <property type="match status" value="1"/>
</dbReference>